<dbReference type="VEuPathDB" id="VectorBase:ACON2_041252"/>
<feature type="chain" id="PRO_5036471288" description="Cytochrome P450" evidence="16">
    <location>
        <begin position="27"/>
        <end position="413"/>
    </location>
</feature>
<evidence type="ECO:0000256" key="11">
    <source>
        <dbReference type="ARBA" id="ARBA00023004"/>
    </source>
</evidence>
<evidence type="ECO:0000256" key="7">
    <source>
        <dbReference type="ARBA" id="ARBA00022723"/>
    </source>
</evidence>
<evidence type="ECO:0000256" key="6">
    <source>
        <dbReference type="ARBA" id="ARBA00022617"/>
    </source>
</evidence>
<dbReference type="Gene3D" id="1.10.630.10">
    <property type="entry name" value="Cytochrome P450"/>
    <property type="match status" value="2"/>
</dbReference>
<keyword evidence="6 14" id="KW-0349">Heme</keyword>
<comment type="cofactor">
    <cofactor evidence="1 14">
        <name>heme</name>
        <dbReference type="ChEBI" id="CHEBI:30413"/>
    </cofactor>
</comment>
<dbReference type="GO" id="GO:0020037">
    <property type="term" value="F:heme binding"/>
    <property type="evidence" value="ECO:0007669"/>
    <property type="project" value="InterPro"/>
</dbReference>
<evidence type="ECO:0000256" key="4">
    <source>
        <dbReference type="ARBA" id="ARBA00004406"/>
    </source>
</evidence>
<keyword evidence="11 14" id="KW-0408">Iron</keyword>
<evidence type="ECO:0000256" key="14">
    <source>
        <dbReference type="PIRSR" id="PIRSR602401-1"/>
    </source>
</evidence>
<evidence type="ECO:0000256" key="13">
    <source>
        <dbReference type="ARBA" id="ARBA00023136"/>
    </source>
</evidence>
<reference evidence="17" key="1">
    <citation type="submission" date="2022-08" db="UniProtKB">
        <authorList>
            <consortium name="EnsemblMetazoa"/>
        </authorList>
    </citation>
    <scope>IDENTIFICATION</scope>
</reference>
<dbReference type="Pfam" id="PF00067">
    <property type="entry name" value="p450"/>
    <property type="match status" value="1"/>
</dbReference>
<keyword evidence="8" id="KW-0256">Endoplasmic reticulum</keyword>
<dbReference type="InterPro" id="IPR002401">
    <property type="entry name" value="Cyt_P450_E_grp-I"/>
</dbReference>
<keyword evidence="10 15" id="KW-0560">Oxidoreductase</keyword>
<dbReference type="AlphaFoldDB" id="A0A8W7Q3G1"/>
<keyword evidence="9" id="KW-0492">Microsome</keyword>
<dbReference type="Proteomes" id="UP000075882">
    <property type="component" value="Unassembled WGS sequence"/>
</dbReference>
<evidence type="ECO:0008006" key="18">
    <source>
        <dbReference type="Google" id="ProtNLM"/>
    </source>
</evidence>
<evidence type="ECO:0000256" key="15">
    <source>
        <dbReference type="RuleBase" id="RU000461"/>
    </source>
</evidence>
<dbReference type="InterPro" id="IPR050196">
    <property type="entry name" value="Cytochrome_P450_Monoox"/>
</dbReference>
<dbReference type="GO" id="GO:0005789">
    <property type="term" value="C:endoplasmic reticulum membrane"/>
    <property type="evidence" value="ECO:0007669"/>
    <property type="project" value="UniProtKB-SubCell"/>
</dbReference>
<feature type="binding site" description="axial binding residue" evidence="14">
    <location>
        <position position="354"/>
    </location>
    <ligand>
        <name>heme</name>
        <dbReference type="ChEBI" id="CHEBI:30413"/>
    </ligand>
    <ligandPart>
        <name>Fe</name>
        <dbReference type="ChEBI" id="CHEBI:18248"/>
    </ligandPart>
</feature>
<evidence type="ECO:0000313" key="17">
    <source>
        <dbReference type="EnsemblMetazoa" id="ACOM042031-PA.1"/>
    </source>
</evidence>
<evidence type="ECO:0000256" key="16">
    <source>
        <dbReference type="SAM" id="SignalP"/>
    </source>
</evidence>
<evidence type="ECO:0000256" key="8">
    <source>
        <dbReference type="ARBA" id="ARBA00022824"/>
    </source>
</evidence>
<evidence type="ECO:0000256" key="2">
    <source>
        <dbReference type="ARBA" id="ARBA00003690"/>
    </source>
</evidence>
<proteinExistence type="inferred from homology"/>
<dbReference type="InterPro" id="IPR036396">
    <property type="entry name" value="Cyt_P450_sf"/>
</dbReference>
<dbReference type="InterPro" id="IPR017972">
    <property type="entry name" value="Cyt_P450_CS"/>
</dbReference>
<dbReference type="InterPro" id="IPR001128">
    <property type="entry name" value="Cyt_P450"/>
</dbReference>
<dbReference type="PRINTS" id="PR00463">
    <property type="entry name" value="EP450I"/>
</dbReference>
<sequence length="413" mass="47246">MFFIPALILLLGLVLYWSKLSRKTSAQLFAKDIPGPRSYPLIGSAHLFLGSDEHTFSVINELFRKYGSFFKLSLGPKTVLCLSDPDLIQQSLTSSACQDKAFFYRFMELDYGLVSSRYTDWKLYRKSLNPAFNQRILISFISIFNRCSEVMVARMAKESDRRQPFDVLHYTTQCTLEMMCASSLKSDITHDPQAREACGAIEKMCAIMSSRLFNVLLYSDLLFTLTQRYREMQKVQDRVHEEIVSIYGRAAPDFSYETISAQTYLEQVIKETMRVYPVAPLIGRETIETVRLGDVIVPSGVTLLINILTLHRNKELWGERAHVFDPDRFDPAQYDAKKQHPFSYIPFGGGPRNCIGYRYGMFAMKIMVTQVLRKYQLSTPLTPTDSLRLSFAVTLKVGTGHSICVKRRANVVQ</sequence>
<protein>
    <recommendedName>
        <fullName evidence="18">Cytochrome P450</fullName>
    </recommendedName>
</protein>
<evidence type="ECO:0000256" key="5">
    <source>
        <dbReference type="ARBA" id="ARBA00010617"/>
    </source>
</evidence>
<dbReference type="EnsemblMetazoa" id="ACOM042031-RA">
    <property type="protein sequence ID" value="ACOM042031-PA.1"/>
    <property type="gene ID" value="ACOM042031"/>
</dbReference>
<keyword evidence="13" id="KW-0472">Membrane</keyword>
<dbReference type="PROSITE" id="PS00086">
    <property type="entry name" value="CYTOCHROME_P450"/>
    <property type="match status" value="1"/>
</dbReference>
<comment type="subcellular location">
    <subcellularLocation>
        <location evidence="4">Endoplasmic reticulum membrane</location>
        <topology evidence="4">Peripheral membrane protein</topology>
    </subcellularLocation>
    <subcellularLocation>
        <location evidence="3">Microsome membrane</location>
        <topology evidence="3">Peripheral membrane protein</topology>
    </subcellularLocation>
</comment>
<accession>A0A8W7Q3G1</accession>
<dbReference type="GO" id="GO:0005506">
    <property type="term" value="F:iron ion binding"/>
    <property type="evidence" value="ECO:0007669"/>
    <property type="project" value="InterPro"/>
</dbReference>
<dbReference type="PANTHER" id="PTHR24291">
    <property type="entry name" value="CYTOCHROME P450 FAMILY 4"/>
    <property type="match status" value="1"/>
</dbReference>
<comment type="similarity">
    <text evidence="5 15">Belongs to the cytochrome P450 family.</text>
</comment>
<comment type="function">
    <text evidence="2">May be involved in the metabolism of insect hormones and in the breakdown of synthetic insecticides.</text>
</comment>
<evidence type="ECO:0000256" key="1">
    <source>
        <dbReference type="ARBA" id="ARBA00001971"/>
    </source>
</evidence>
<evidence type="ECO:0000256" key="9">
    <source>
        <dbReference type="ARBA" id="ARBA00022848"/>
    </source>
</evidence>
<dbReference type="PRINTS" id="PR00385">
    <property type="entry name" value="P450"/>
</dbReference>
<dbReference type="PANTHER" id="PTHR24291:SF189">
    <property type="entry name" value="CYTOCHROME P450 4C3-RELATED"/>
    <property type="match status" value="1"/>
</dbReference>
<dbReference type="GO" id="GO:0016705">
    <property type="term" value="F:oxidoreductase activity, acting on paired donors, with incorporation or reduction of molecular oxygen"/>
    <property type="evidence" value="ECO:0007669"/>
    <property type="project" value="InterPro"/>
</dbReference>
<keyword evidence="7 14" id="KW-0479">Metal-binding</keyword>
<evidence type="ECO:0000256" key="12">
    <source>
        <dbReference type="ARBA" id="ARBA00023033"/>
    </source>
</evidence>
<evidence type="ECO:0000256" key="10">
    <source>
        <dbReference type="ARBA" id="ARBA00023002"/>
    </source>
</evidence>
<evidence type="ECO:0000256" key="3">
    <source>
        <dbReference type="ARBA" id="ARBA00004174"/>
    </source>
</evidence>
<keyword evidence="12 15" id="KW-0503">Monooxygenase</keyword>
<organism evidence="17">
    <name type="scientific">Anopheles coluzzii</name>
    <name type="common">African malaria mosquito</name>
    <dbReference type="NCBI Taxonomy" id="1518534"/>
    <lineage>
        <taxon>Eukaryota</taxon>
        <taxon>Metazoa</taxon>
        <taxon>Ecdysozoa</taxon>
        <taxon>Arthropoda</taxon>
        <taxon>Hexapoda</taxon>
        <taxon>Insecta</taxon>
        <taxon>Pterygota</taxon>
        <taxon>Neoptera</taxon>
        <taxon>Endopterygota</taxon>
        <taxon>Diptera</taxon>
        <taxon>Nematocera</taxon>
        <taxon>Culicoidea</taxon>
        <taxon>Culicidae</taxon>
        <taxon>Anophelinae</taxon>
        <taxon>Anopheles</taxon>
    </lineage>
</organism>
<keyword evidence="16" id="KW-0732">Signal</keyword>
<feature type="signal peptide" evidence="16">
    <location>
        <begin position="1"/>
        <end position="26"/>
    </location>
</feature>
<name>A0A8W7Q3G1_ANOCL</name>
<dbReference type="SUPFAM" id="SSF48264">
    <property type="entry name" value="Cytochrome P450"/>
    <property type="match status" value="1"/>
</dbReference>
<dbReference type="GO" id="GO:0004497">
    <property type="term" value="F:monooxygenase activity"/>
    <property type="evidence" value="ECO:0007669"/>
    <property type="project" value="UniProtKB-KW"/>
</dbReference>